<evidence type="ECO:0000313" key="2">
    <source>
        <dbReference type="Proteomes" id="UP000176037"/>
    </source>
</evidence>
<dbReference type="RefSeq" id="WP_070175519.1">
    <property type="nucleotide sequence ID" value="NZ_BMJR01000001.1"/>
</dbReference>
<dbReference type="Proteomes" id="UP000176037">
    <property type="component" value="Unassembled WGS sequence"/>
</dbReference>
<dbReference type="STRING" id="1856405.BFC17_13465"/>
<dbReference type="EMBL" id="MJIC01000010">
    <property type="protein sequence ID" value="OFI34601.1"/>
    <property type="molecule type" value="Genomic_DNA"/>
</dbReference>
<protein>
    <submittedName>
        <fullName evidence="1">Uncharacterized protein</fullName>
    </submittedName>
</protein>
<proteinExistence type="predicted"/>
<keyword evidence="2" id="KW-1185">Reference proteome</keyword>
<evidence type="ECO:0000313" key="1">
    <source>
        <dbReference type="EMBL" id="OFI34601.1"/>
    </source>
</evidence>
<accession>A0A1E8FFA3</accession>
<dbReference type="AlphaFoldDB" id="A0A1E8FFA3"/>
<gene>
    <name evidence="1" type="ORF">BFC17_13465</name>
</gene>
<comment type="caution">
    <text evidence="1">The sequence shown here is derived from an EMBL/GenBank/DDBJ whole genome shotgun (WGS) entry which is preliminary data.</text>
</comment>
<dbReference type="OrthoDB" id="9825136at2"/>
<sequence>MVSSASTELAHDIVGVWDVNQQDTRLGSVFLFIHELNCALDMPGKIVLLNTNEKHQALISLFRRFSKHHIEVSDNPYAGLQTTQLLHNQIAESRTSRTGSMRYLDSLFTQGRRINPLASPAYPLKKSAKDTVIAVHLKHHLTDTQSNANQACWYAAVSNLVALFDDVQFVLIGDDVIELPFTELPRVSRIQGSVADYFAVVCAADAFAGMSSAFCAAALVGDKPYRVWKHIGHHTEIMASELNQHQQFPFALDNQRMLIAWDETDLIVSEISAMLTTMQSLRAKQGA</sequence>
<name>A0A1E8FFA3_9ALTE</name>
<organism evidence="1 2">
    <name type="scientific">Alteromonas lipolytica</name>
    <dbReference type="NCBI Taxonomy" id="1856405"/>
    <lineage>
        <taxon>Bacteria</taxon>
        <taxon>Pseudomonadati</taxon>
        <taxon>Pseudomonadota</taxon>
        <taxon>Gammaproteobacteria</taxon>
        <taxon>Alteromonadales</taxon>
        <taxon>Alteromonadaceae</taxon>
        <taxon>Alteromonas/Salinimonas group</taxon>
        <taxon>Alteromonas</taxon>
    </lineage>
</organism>
<reference evidence="1 2" key="1">
    <citation type="submission" date="2016-09" db="EMBL/GenBank/DDBJ databases">
        <title>Alteromonas lipolytica, a new species isolated from sea water.</title>
        <authorList>
            <person name="Wu Y.-H."/>
            <person name="Cheng H."/>
            <person name="Xu X.-W."/>
        </authorList>
    </citation>
    <scope>NUCLEOTIDE SEQUENCE [LARGE SCALE GENOMIC DNA]</scope>
    <source>
        <strain evidence="1 2">JW12</strain>
    </source>
</reference>